<dbReference type="EMBL" id="JADBEM010000001">
    <property type="protein sequence ID" value="MBE1608758.1"/>
    <property type="molecule type" value="Genomic_DNA"/>
</dbReference>
<evidence type="ECO:0000256" key="1">
    <source>
        <dbReference type="SAM" id="MobiDB-lite"/>
    </source>
</evidence>
<accession>A0A927N1U9</accession>
<organism evidence="2 3">
    <name type="scientific">Actinopolymorpha pittospori</name>
    <dbReference type="NCBI Taxonomy" id="648752"/>
    <lineage>
        <taxon>Bacteria</taxon>
        <taxon>Bacillati</taxon>
        <taxon>Actinomycetota</taxon>
        <taxon>Actinomycetes</taxon>
        <taxon>Propionibacteriales</taxon>
        <taxon>Actinopolymorphaceae</taxon>
        <taxon>Actinopolymorpha</taxon>
    </lineage>
</organism>
<feature type="region of interest" description="Disordered" evidence="1">
    <location>
        <begin position="1"/>
        <end position="46"/>
    </location>
</feature>
<dbReference type="RefSeq" id="WP_192752475.1">
    <property type="nucleotide sequence ID" value="NZ_BAABJL010000172.1"/>
</dbReference>
<evidence type="ECO:0008006" key="4">
    <source>
        <dbReference type="Google" id="ProtNLM"/>
    </source>
</evidence>
<gene>
    <name evidence="2" type="ORF">HEB94_005606</name>
</gene>
<protein>
    <recommendedName>
        <fullName evidence="4">DUF1841 family protein</fullName>
    </recommendedName>
</protein>
<comment type="caution">
    <text evidence="2">The sequence shown here is derived from an EMBL/GenBank/DDBJ whole genome shotgun (WGS) entry which is preliminary data.</text>
</comment>
<feature type="compositionally biased region" description="Basic residues" evidence="1">
    <location>
        <begin position="15"/>
        <end position="25"/>
    </location>
</feature>
<dbReference type="Proteomes" id="UP000638648">
    <property type="component" value="Unassembled WGS sequence"/>
</dbReference>
<evidence type="ECO:0000313" key="2">
    <source>
        <dbReference type="EMBL" id="MBE1608758.1"/>
    </source>
</evidence>
<reference evidence="2" key="1">
    <citation type="submission" date="2020-10" db="EMBL/GenBank/DDBJ databases">
        <title>Sequencing the genomes of 1000 actinobacteria strains.</title>
        <authorList>
            <person name="Klenk H.-P."/>
        </authorList>
    </citation>
    <scope>NUCLEOTIDE SEQUENCE</scope>
    <source>
        <strain evidence="2">DSM 45354</strain>
    </source>
</reference>
<keyword evidence="3" id="KW-1185">Reference proteome</keyword>
<name>A0A927N1U9_9ACTN</name>
<sequence>MSPRSRGRRDDRRRPSDRRRARRRSTGTTSGESAATEPSSQSSADQVEEFVTQVLAASGQLLTLDSPLQVEGFVASVIGSWWQHPTPTFGPVLVERAQRAATPEAVALLHGLAAIAEPGLAALARTALDALGDPTSDLPPWARLVGRAALQESFTLEEEFGDATQVIMTFSYDAARSEPDDSGAKEPAHALVVLVDHNLGGIAKDLWATDHAPGLLEQVRSTVAGDEGLALTEADPSALRVALQDALDATEQTIDAPLGESFRDLRALLVARIRSLPEGATAIEPTELPDAEREEIVADFASSPEATDLPVEAARTIAAELVGYGCDQDRGQPLRVSPGKLEVFLFAWLPRTGLLDQRYVGDVTAVLPAWVRYAGRRTGLSEEAVTETLAAVETLVPRFAPAYEDRDNWGPARIAVDSLLADMDPDEDNADEVFERRMFALDGVPAPGFDVTDAKAVQRLVEQENKDGKYDYVSPSEERLHVVLLQQLWFEDPSQVWETAVRLLDAGYERTEIFRALMSALSERPQDSEAGLRDADGYLEALAALPETWAARQPAASEASEASDAPDAPDQS</sequence>
<feature type="region of interest" description="Disordered" evidence="1">
    <location>
        <begin position="550"/>
        <end position="572"/>
    </location>
</feature>
<proteinExistence type="predicted"/>
<dbReference type="AlphaFoldDB" id="A0A927N1U9"/>
<feature type="compositionally biased region" description="Low complexity" evidence="1">
    <location>
        <begin position="26"/>
        <end position="37"/>
    </location>
</feature>
<evidence type="ECO:0000313" key="3">
    <source>
        <dbReference type="Proteomes" id="UP000638648"/>
    </source>
</evidence>